<evidence type="ECO:0000259" key="3">
    <source>
        <dbReference type="Pfam" id="PF19295"/>
    </source>
</evidence>
<organism evidence="4 5">
    <name type="scientific">Pelagicoccus enzymogenes</name>
    <dbReference type="NCBI Taxonomy" id="2773457"/>
    <lineage>
        <taxon>Bacteria</taxon>
        <taxon>Pseudomonadati</taxon>
        <taxon>Verrucomicrobiota</taxon>
        <taxon>Opitutia</taxon>
        <taxon>Puniceicoccales</taxon>
        <taxon>Pelagicoccaceae</taxon>
        <taxon>Pelagicoccus</taxon>
    </lineage>
</organism>
<accession>A0A927F9V4</accession>
<dbReference type="InterPro" id="IPR037284">
    <property type="entry name" value="SUF_FeS_clus_asmbl_SufBD_sf"/>
</dbReference>
<dbReference type="GO" id="GO:0016226">
    <property type="term" value="P:iron-sulfur cluster assembly"/>
    <property type="evidence" value="ECO:0007669"/>
    <property type="project" value="InterPro"/>
</dbReference>
<dbReference type="InterPro" id="IPR045595">
    <property type="entry name" value="SufBD_N"/>
</dbReference>
<dbReference type="EMBL" id="JACYFG010000036">
    <property type="protein sequence ID" value="MBD5780514.1"/>
    <property type="molecule type" value="Genomic_DNA"/>
</dbReference>
<dbReference type="InterPro" id="IPR000825">
    <property type="entry name" value="SUF_FeS_clus_asmbl_SufBD_core"/>
</dbReference>
<dbReference type="AlphaFoldDB" id="A0A927F9V4"/>
<comment type="caution">
    <text evidence="4">The sequence shown here is derived from an EMBL/GenBank/DDBJ whole genome shotgun (WGS) entry which is preliminary data.</text>
</comment>
<dbReference type="PANTHER" id="PTHR43575:SF1">
    <property type="entry name" value="PROTEIN ABCI7, CHLOROPLASTIC"/>
    <property type="match status" value="1"/>
</dbReference>
<dbReference type="Pfam" id="PF01458">
    <property type="entry name" value="SUFBD_core"/>
    <property type="match status" value="1"/>
</dbReference>
<evidence type="ECO:0000313" key="4">
    <source>
        <dbReference type="EMBL" id="MBD5780514.1"/>
    </source>
</evidence>
<dbReference type="NCBIfam" id="TIGR01981">
    <property type="entry name" value="sufD"/>
    <property type="match status" value="1"/>
</dbReference>
<dbReference type="InterPro" id="IPR011542">
    <property type="entry name" value="SUF_FeS_clus_asmbl_SufD"/>
</dbReference>
<evidence type="ECO:0000256" key="1">
    <source>
        <dbReference type="ARBA" id="ARBA00043967"/>
    </source>
</evidence>
<evidence type="ECO:0000259" key="2">
    <source>
        <dbReference type="Pfam" id="PF01458"/>
    </source>
</evidence>
<dbReference type="InterPro" id="IPR055346">
    <property type="entry name" value="Fe-S_cluster_assembly_SufBD"/>
</dbReference>
<protein>
    <submittedName>
        <fullName evidence="4">Fe-S cluster assembly protein SufD</fullName>
    </submittedName>
</protein>
<evidence type="ECO:0000313" key="5">
    <source>
        <dbReference type="Proteomes" id="UP000622317"/>
    </source>
</evidence>
<gene>
    <name evidence="4" type="primary">sufD</name>
    <name evidence="4" type="ORF">IEN85_13520</name>
</gene>
<dbReference type="Proteomes" id="UP000622317">
    <property type="component" value="Unassembled WGS sequence"/>
</dbReference>
<proteinExistence type="inferred from homology"/>
<dbReference type="SUPFAM" id="SSF101960">
    <property type="entry name" value="Stabilizer of iron transporter SufD"/>
    <property type="match status" value="1"/>
</dbReference>
<name>A0A927F9V4_9BACT</name>
<reference evidence="4" key="1">
    <citation type="submission" date="2020-09" db="EMBL/GenBank/DDBJ databases">
        <title>Pelagicoccus enzymogenes sp. nov. with an EPS production, isolated from marine sediment.</title>
        <authorList>
            <person name="Feng X."/>
        </authorList>
    </citation>
    <scope>NUCLEOTIDE SEQUENCE</scope>
    <source>
        <strain evidence="4">NFK12</strain>
    </source>
</reference>
<comment type="similarity">
    <text evidence="1">Belongs to the iron-sulfur cluster assembly SufBD family.</text>
</comment>
<dbReference type="PANTHER" id="PTHR43575">
    <property type="entry name" value="PROTEIN ABCI7, CHLOROPLASTIC"/>
    <property type="match status" value="1"/>
</dbReference>
<keyword evidence="5" id="KW-1185">Reference proteome</keyword>
<feature type="domain" description="SUF system FeS cluster assembly SufBD N-terminal" evidence="3">
    <location>
        <begin position="28"/>
        <end position="173"/>
    </location>
</feature>
<feature type="domain" description="SUF system FeS cluster assembly SufBD core" evidence="2">
    <location>
        <begin position="183"/>
        <end position="412"/>
    </location>
</feature>
<sequence length="442" mass="48823">MSESSDAINPIKEAFNRHIEDLDTAPAWWKSSKTEAFETFESIALPTRRDEPWRFATVKGLELQDVKFAALPSISDAAGLVAHSNFIENFSGRFVFGDDQTLQADRISPELAEKGVIWAPFREAVAKHADIVKDYFMKQEADLGSEKFAALHQAFMENGALLYVPKGVEIEDAFVVYNWSINAGSAIFPHTLVITEDFAKVKLVEANLSATEDAAAFSCGVNHIFAGVGSTVDYTLLQNFNEQTLGFQLNSNVAGKDSNVKTISVNVGCKRYRSETHGQIKGPGSKVEMLSLAVADNEQEIDQRTLQTHSAPHAVSDLLFKNALIDDARTIFSGLIKVDPGAQQTDAYQTNRNLLLSGTAEANSLPGLEIDANDVKCSHGATTSQIEDEEIFYMLARGIPREKAQELIVYGFFEEILERISCDTVAENARQIIQNKFKRRSK</sequence>
<dbReference type="Pfam" id="PF19295">
    <property type="entry name" value="SufBD_N"/>
    <property type="match status" value="1"/>
</dbReference>
<dbReference type="RefSeq" id="WP_191617614.1">
    <property type="nucleotide sequence ID" value="NZ_JACYFG010000036.1"/>
</dbReference>